<keyword evidence="5" id="KW-0238">DNA-binding</keyword>
<dbReference type="SMART" id="SM00066">
    <property type="entry name" value="GAL4"/>
    <property type="match status" value="1"/>
</dbReference>
<dbReference type="GO" id="GO:0000981">
    <property type="term" value="F:DNA-binding transcription factor activity, RNA polymerase II-specific"/>
    <property type="evidence" value="ECO:0007669"/>
    <property type="project" value="InterPro"/>
</dbReference>
<evidence type="ECO:0000256" key="3">
    <source>
        <dbReference type="ARBA" id="ARBA00022833"/>
    </source>
</evidence>
<gene>
    <name evidence="10" type="ORF">CONLIGDRAFT_497901</name>
</gene>
<protein>
    <recommendedName>
        <fullName evidence="9">Zn(2)-C6 fungal-type domain-containing protein</fullName>
    </recommendedName>
</protein>
<dbReference type="Pfam" id="PF00172">
    <property type="entry name" value="Zn_clus"/>
    <property type="match status" value="1"/>
</dbReference>
<feature type="compositionally biased region" description="Basic and acidic residues" evidence="8">
    <location>
        <begin position="62"/>
        <end position="78"/>
    </location>
</feature>
<dbReference type="InterPro" id="IPR001138">
    <property type="entry name" value="Zn2Cys6_DnaBD"/>
</dbReference>
<dbReference type="PANTHER" id="PTHR47782">
    <property type="entry name" value="ZN(II)2CYS6 TRANSCRIPTION FACTOR (EUROFUNG)-RELATED"/>
    <property type="match status" value="1"/>
</dbReference>
<dbReference type="SMART" id="SM00906">
    <property type="entry name" value="Fungal_trans"/>
    <property type="match status" value="1"/>
</dbReference>
<feature type="domain" description="Zn(2)-C6 fungal-type" evidence="9">
    <location>
        <begin position="12"/>
        <end position="40"/>
    </location>
</feature>
<keyword evidence="7" id="KW-0539">Nucleus</keyword>
<dbReference type="GO" id="GO:0043565">
    <property type="term" value="F:sequence-specific DNA binding"/>
    <property type="evidence" value="ECO:0007669"/>
    <property type="project" value="TreeGrafter"/>
</dbReference>
<dbReference type="PROSITE" id="PS50048">
    <property type="entry name" value="ZN2_CY6_FUNGAL_2"/>
    <property type="match status" value="1"/>
</dbReference>
<evidence type="ECO:0000256" key="8">
    <source>
        <dbReference type="SAM" id="MobiDB-lite"/>
    </source>
</evidence>
<evidence type="ECO:0000256" key="7">
    <source>
        <dbReference type="ARBA" id="ARBA00023242"/>
    </source>
</evidence>
<keyword evidence="3" id="KW-0862">Zinc</keyword>
<keyword evidence="6" id="KW-0804">Transcription</keyword>
<proteinExistence type="predicted"/>
<keyword evidence="2" id="KW-0479">Metal-binding</keyword>
<dbReference type="Proteomes" id="UP000182658">
    <property type="component" value="Unassembled WGS sequence"/>
</dbReference>
<dbReference type="EMBL" id="KV875101">
    <property type="protein sequence ID" value="OIW25534.1"/>
    <property type="molecule type" value="Genomic_DNA"/>
</dbReference>
<evidence type="ECO:0000256" key="6">
    <source>
        <dbReference type="ARBA" id="ARBA00023163"/>
    </source>
</evidence>
<dbReference type="Gene3D" id="4.10.240.10">
    <property type="entry name" value="Zn(2)-C6 fungal-type DNA-binding domain"/>
    <property type="match status" value="1"/>
</dbReference>
<reference evidence="10 11" key="1">
    <citation type="submission" date="2016-10" db="EMBL/GenBank/DDBJ databases">
        <title>Draft genome sequence of Coniochaeta ligniaria NRRL30616, a lignocellulolytic fungus for bioabatement of inhibitors in plant biomass hydrolysates.</title>
        <authorList>
            <consortium name="DOE Joint Genome Institute"/>
            <person name="Jimenez D.J."/>
            <person name="Hector R.E."/>
            <person name="Riley R."/>
            <person name="Sun H."/>
            <person name="Grigoriev I.V."/>
            <person name="Van Elsas J.D."/>
            <person name="Nichols N.N."/>
        </authorList>
    </citation>
    <scope>NUCLEOTIDE SEQUENCE [LARGE SCALE GENOMIC DNA]</scope>
    <source>
        <strain evidence="10 11">NRRL 30616</strain>
    </source>
</reference>
<organism evidence="10 11">
    <name type="scientific">Coniochaeta ligniaria NRRL 30616</name>
    <dbReference type="NCBI Taxonomy" id="1408157"/>
    <lineage>
        <taxon>Eukaryota</taxon>
        <taxon>Fungi</taxon>
        <taxon>Dikarya</taxon>
        <taxon>Ascomycota</taxon>
        <taxon>Pezizomycotina</taxon>
        <taxon>Sordariomycetes</taxon>
        <taxon>Sordariomycetidae</taxon>
        <taxon>Coniochaetales</taxon>
        <taxon>Coniochaetaceae</taxon>
        <taxon>Coniochaeta</taxon>
    </lineage>
</organism>
<sequence length="535" mass="60585">MKNSSRNRSTFSCARCYLMKKKCDRKAPSCSRCLRSKTPCLGINRTSETEVPRSIVRYLEHRLGELERNPPDPGKRYDASSSDQSQSSRLGDAQNRTLQAARLAIASVCTPSLLLGEQGIYYEARLFYASERPPLKIPVRGIYYEEPPRTAGLGSACRLSNTRALMIPFEVAKVLFDNYILSILPRYPCFAEADLVQLFNQFFTSRNDPTQISSESTCFIVSMVLAISSLTSRVQDFQRVVTLSESLHRDAMAHCSFLGETSIRTLQCLLLLAQMSLLLPYTGNLWYMSGEAMRLAIALGLHQEVDRHSTLSSADRELRRRIFWTTYQVERTIAIASGCPLAISDDHISTEMPNERHDTEFQESGINPSQGYRTRMSQFLHHLQLSRIQTEIHQVKFFDQGLPEGIVDYEHWLQNMESSIQAWQEGSTSDSRAPEWSISAANHSRVLLHRPCSRNIVPPDTSLQAASAAAIRMINCYWSLVQAGNMFSPFQHVYSGFQAGMVLMYALRNHGRTLRESSLEDEVHNALDLLVKLFN</sequence>
<dbReference type="InterPro" id="IPR007219">
    <property type="entry name" value="XnlR_reg_dom"/>
</dbReference>
<dbReference type="InterPro" id="IPR036864">
    <property type="entry name" value="Zn2-C6_fun-type_DNA-bd_sf"/>
</dbReference>
<dbReference type="PANTHER" id="PTHR47782:SF1">
    <property type="entry name" value="PYRIMIDINE PATHWAY REGULATORY PROTEIN 1"/>
    <property type="match status" value="1"/>
</dbReference>
<evidence type="ECO:0000256" key="2">
    <source>
        <dbReference type="ARBA" id="ARBA00022723"/>
    </source>
</evidence>
<dbReference type="InParanoid" id="A0A1J7IDI2"/>
<evidence type="ECO:0000259" key="9">
    <source>
        <dbReference type="PROSITE" id="PS50048"/>
    </source>
</evidence>
<evidence type="ECO:0000256" key="5">
    <source>
        <dbReference type="ARBA" id="ARBA00023125"/>
    </source>
</evidence>
<comment type="subcellular location">
    <subcellularLocation>
        <location evidence="1">Nucleus</location>
    </subcellularLocation>
</comment>
<dbReference type="Pfam" id="PF04082">
    <property type="entry name" value="Fungal_trans"/>
    <property type="match status" value="1"/>
</dbReference>
<evidence type="ECO:0000313" key="11">
    <source>
        <dbReference type="Proteomes" id="UP000182658"/>
    </source>
</evidence>
<keyword evidence="4" id="KW-0805">Transcription regulation</keyword>
<feature type="region of interest" description="Disordered" evidence="8">
    <location>
        <begin position="62"/>
        <end position="92"/>
    </location>
</feature>
<dbReference type="CDD" id="cd00067">
    <property type="entry name" value="GAL4"/>
    <property type="match status" value="1"/>
</dbReference>
<dbReference type="GO" id="GO:0006351">
    <property type="term" value="P:DNA-templated transcription"/>
    <property type="evidence" value="ECO:0007669"/>
    <property type="project" value="InterPro"/>
</dbReference>
<accession>A0A1J7IDI2</accession>
<dbReference type="SUPFAM" id="SSF57701">
    <property type="entry name" value="Zn2/Cys6 DNA-binding domain"/>
    <property type="match status" value="1"/>
</dbReference>
<dbReference type="AlphaFoldDB" id="A0A1J7IDI2"/>
<dbReference type="OrthoDB" id="25921at2759"/>
<dbReference type="CDD" id="cd12148">
    <property type="entry name" value="fungal_TF_MHR"/>
    <property type="match status" value="1"/>
</dbReference>
<dbReference type="GO" id="GO:0005634">
    <property type="term" value="C:nucleus"/>
    <property type="evidence" value="ECO:0007669"/>
    <property type="project" value="UniProtKB-SubCell"/>
</dbReference>
<dbReference type="GO" id="GO:0045944">
    <property type="term" value="P:positive regulation of transcription by RNA polymerase II"/>
    <property type="evidence" value="ECO:0007669"/>
    <property type="project" value="TreeGrafter"/>
</dbReference>
<evidence type="ECO:0000313" key="10">
    <source>
        <dbReference type="EMBL" id="OIW25534.1"/>
    </source>
</evidence>
<evidence type="ECO:0000256" key="1">
    <source>
        <dbReference type="ARBA" id="ARBA00004123"/>
    </source>
</evidence>
<dbReference type="GO" id="GO:0008270">
    <property type="term" value="F:zinc ion binding"/>
    <property type="evidence" value="ECO:0007669"/>
    <property type="project" value="InterPro"/>
</dbReference>
<keyword evidence="11" id="KW-1185">Reference proteome</keyword>
<name>A0A1J7IDI2_9PEZI</name>
<evidence type="ECO:0000256" key="4">
    <source>
        <dbReference type="ARBA" id="ARBA00023015"/>
    </source>
</evidence>
<dbReference type="InterPro" id="IPR052202">
    <property type="entry name" value="Yeast_MetPath_Reg"/>
</dbReference>